<comment type="caution">
    <text evidence="2">The sequence shown here is derived from an EMBL/GenBank/DDBJ whole genome shotgun (WGS) entry which is preliminary data.</text>
</comment>
<feature type="compositionally biased region" description="Basic residues" evidence="1">
    <location>
        <begin position="196"/>
        <end position="208"/>
    </location>
</feature>
<proteinExistence type="predicted"/>
<feature type="region of interest" description="Disordered" evidence="1">
    <location>
        <begin position="136"/>
        <end position="208"/>
    </location>
</feature>
<dbReference type="AlphaFoldDB" id="A0AAV9AK13"/>
<keyword evidence="3" id="KW-1185">Reference proteome</keyword>
<reference evidence="2" key="2">
    <citation type="submission" date="2023-06" db="EMBL/GenBank/DDBJ databases">
        <authorList>
            <person name="Ma L."/>
            <person name="Liu K.-W."/>
            <person name="Li Z."/>
            <person name="Hsiao Y.-Y."/>
            <person name="Qi Y."/>
            <person name="Fu T."/>
            <person name="Tang G."/>
            <person name="Zhang D."/>
            <person name="Sun W.-H."/>
            <person name="Liu D.-K."/>
            <person name="Li Y."/>
            <person name="Chen G.-Z."/>
            <person name="Liu X.-D."/>
            <person name="Liao X.-Y."/>
            <person name="Jiang Y.-T."/>
            <person name="Yu X."/>
            <person name="Hao Y."/>
            <person name="Huang J."/>
            <person name="Zhao X.-W."/>
            <person name="Ke S."/>
            <person name="Chen Y.-Y."/>
            <person name="Wu W.-L."/>
            <person name="Hsu J.-L."/>
            <person name="Lin Y.-F."/>
            <person name="Huang M.-D."/>
            <person name="Li C.-Y."/>
            <person name="Huang L."/>
            <person name="Wang Z.-W."/>
            <person name="Zhao X."/>
            <person name="Zhong W.-Y."/>
            <person name="Peng D.-H."/>
            <person name="Ahmad S."/>
            <person name="Lan S."/>
            <person name="Zhang J.-S."/>
            <person name="Tsai W.-C."/>
            <person name="Van De Peer Y."/>
            <person name="Liu Z.-J."/>
        </authorList>
    </citation>
    <scope>NUCLEOTIDE SEQUENCE</scope>
    <source>
        <strain evidence="2">SCP</strain>
        <tissue evidence="2">Leaves</tissue>
    </source>
</reference>
<evidence type="ECO:0000313" key="3">
    <source>
        <dbReference type="Proteomes" id="UP001179952"/>
    </source>
</evidence>
<reference evidence="2" key="1">
    <citation type="journal article" date="2023" name="Nat. Commun.">
        <title>Diploid and tetraploid genomes of Acorus and the evolution of monocots.</title>
        <authorList>
            <person name="Ma L."/>
            <person name="Liu K.W."/>
            <person name="Li Z."/>
            <person name="Hsiao Y.Y."/>
            <person name="Qi Y."/>
            <person name="Fu T."/>
            <person name="Tang G.D."/>
            <person name="Zhang D."/>
            <person name="Sun W.H."/>
            <person name="Liu D.K."/>
            <person name="Li Y."/>
            <person name="Chen G.Z."/>
            <person name="Liu X.D."/>
            <person name="Liao X.Y."/>
            <person name="Jiang Y.T."/>
            <person name="Yu X."/>
            <person name="Hao Y."/>
            <person name="Huang J."/>
            <person name="Zhao X.W."/>
            <person name="Ke S."/>
            <person name="Chen Y.Y."/>
            <person name="Wu W.L."/>
            <person name="Hsu J.L."/>
            <person name="Lin Y.F."/>
            <person name="Huang M.D."/>
            <person name="Li C.Y."/>
            <person name="Huang L."/>
            <person name="Wang Z.W."/>
            <person name="Zhao X."/>
            <person name="Zhong W.Y."/>
            <person name="Peng D.H."/>
            <person name="Ahmad S."/>
            <person name="Lan S."/>
            <person name="Zhang J.S."/>
            <person name="Tsai W.C."/>
            <person name="Van de Peer Y."/>
            <person name="Liu Z.J."/>
        </authorList>
    </citation>
    <scope>NUCLEOTIDE SEQUENCE</scope>
    <source>
        <strain evidence="2">SCP</strain>
    </source>
</reference>
<feature type="compositionally biased region" description="Polar residues" evidence="1">
    <location>
        <begin position="176"/>
        <end position="194"/>
    </location>
</feature>
<evidence type="ECO:0000313" key="2">
    <source>
        <dbReference type="EMBL" id="KAK1264310.1"/>
    </source>
</evidence>
<dbReference type="Proteomes" id="UP001179952">
    <property type="component" value="Unassembled WGS sequence"/>
</dbReference>
<accession>A0AAV9AK13</accession>
<feature type="region of interest" description="Disordered" evidence="1">
    <location>
        <begin position="1"/>
        <end position="66"/>
    </location>
</feature>
<organism evidence="2 3">
    <name type="scientific">Acorus gramineus</name>
    <name type="common">Dwarf sweet flag</name>
    <dbReference type="NCBI Taxonomy" id="55184"/>
    <lineage>
        <taxon>Eukaryota</taxon>
        <taxon>Viridiplantae</taxon>
        <taxon>Streptophyta</taxon>
        <taxon>Embryophyta</taxon>
        <taxon>Tracheophyta</taxon>
        <taxon>Spermatophyta</taxon>
        <taxon>Magnoliopsida</taxon>
        <taxon>Liliopsida</taxon>
        <taxon>Acoraceae</taxon>
        <taxon>Acorus</taxon>
    </lineage>
</organism>
<name>A0AAV9AK13_ACOGR</name>
<dbReference type="EMBL" id="JAUJYN010000009">
    <property type="protein sequence ID" value="KAK1264310.1"/>
    <property type="molecule type" value="Genomic_DNA"/>
</dbReference>
<gene>
    <name evidence="2" type="ORF">QJS04_geneDACA009451</name>
</gene>
<protein>
    <submittedName>
        <fullName evidence="2">Uncharacterized protein</fullName>
    </submittedName>
</protein>
<evidence type="ECO:0000256" key="1">
    <source>
        <dbReference type="SAM" id="MobiDB-lite"/>
    </source>
</evidence>
<sequence length="208" mass="23206">MKLKSPLHSARDVLRDYAPLHGPHGLRQRPRPSHAPESPAADRNPRCAVSGLLNTTTTKERPEGQMLARRSVSDLSFAATSAMRLTFEEPAESRIRHWQRRGWVRLKVRLPKAQVAKLVEESHLRRPPLLLQPLTSHQPSAAPPHIGVGPREPHWTARTRRSGSPRIGGGDECGFSSENSSLHQQEVPQLTASSRGLRRRGRRRGLGT</sequence>